<feature type="transmembrane region" description="Helical" evidence="9">
    <location>
        <begin position="217"/>
        <end position="237"/>
    </location>
</feature>
<keyword evidence="5 9" id="KW-1133">Transmembrane helix</keyword>
<evidence type="ECO:0000313" key="10">
    <source>
        <dbReference type="EMBL" id="KII63150.1"/>
    </source>
</evidence>
<keyword evidence="7" id="KW-0479">Metal-binding</keyword>
<sequence length="249" mass="28890">MHQVIIYGNPAFNKPGYWDPVTALIDWCEENYIQNRFIAEYWNTISNVGYFLLFLATLKKLKTDDFHHFNYSIAIMILAIGSGLYHATLSYEAQLLDECPMILIGVTMMFDALSLFKVRFFYPGNFVTKISPLLITLAICIANEKLRSKVFFQTLFGIIIFSSFFIIGLANRKSNRSNRNISRALFIAVFGFVLWIVDSQFCEQIIQIRRNSKLLGVLLQGHMWWHLLTALSGYYLLLERKQRINAKID</sequence>
<evidence type="ECO:0000256" key="5">
    <source>
        <dbReference type="ARBA" id="ARBA00022989"/>
    </source>
</evidence>
<accession>A0A0C2M842</accession>
<dbReference type="GO" id="GO:0006672">
    <property type="term" value="P:ceramide metabolic process"/>
    <property type="evidence" value="ECO:0007669"/>
    <property type="project" value="InterPro"/>
</dbReference>
<keyword evidence="6 9" id="KW-0472">Membrane</keyword>
<comment type="caution">
    <text evidence="10">The sequence shown here is derived from an EMBL/GenBank/DDBJ whole genome shotgun (WGS) entry which is preliminary data.</text>
</comment>
<feature type="binding site" evidence="8">
    <location>
        <position position="222"/>
    </location>
    <ligand>
        <name>Zn(2+)</name>
        <dbReference type="ChEBI" id="CHEBI:29105"/>
        <note>catalytic</note>
    </ligand>
</feature>
<dbReference type="GO" id="GO:0046872">
    <property type="term" value="F:metal ion binding"/>
    <property type="evidence" value="ECO:0007669"/>
    <property type="project" value="UniProtKB-KW"/>
</dbReference>
<feature type="binding site" evidence="8">
    <location>
        <position position="86"/>
    </location>
    <ligand>
        <name>Zn(2+)</name>
        <dbReference type="ChEBI" id="CHEBI:29105"/>
        <note>catalytic</note>
    </ligand>
</feature>
<evidence type="ECO:0000256" key="8">
    <source>
        <dbReference type="PIRSR" id="PIRSR608901-2"/>
    </source>
</evidence>
<dbReference type="GO" id="GO:0005789">
    <property type="term" value="C:endoplasmic reticulum membrane"/>
    <property type="evidence" value="ECO:0007669"/>
    <property type="project" value="TreeGrafter"/>
</dbReference>
<organism evidence="10 11">
    <name type="scientific">Thelohanellus kitauei</name>
    <name type="common">Myxosporean</name>
    <dbReference type="NCBI Taxonomy" id="669202"/>
    <lineage>
        <taxon>Eukaryota</taxon>
        <taxon>Metazoa</taxon>
        <taxon>Cnidaria</taxon>
        <taxon>Myxozoa</taxon>
        <taxon>Myxosporea</taxon>
        <taxon>Bivalvulida</taxon>
        <taxon>Platysporina</taxon>
        <taxon>Myxobolidae</taxon>
        <taxon>Thelohanellus</taxon>
    </lineage>
</organism>
<protein>
    <recommendedName>
        <fullName evidence="9">Alkaline ceramidase</fullName>
        <ecNumber evidence="9">3.5.1.-</ecNumber>
    </recommendedName>
</protein>
<dbReference type="PANTHER" id="PTHR46187:SF3">
    <property type="entry name" value="ALKALINE CERAMIDASE 3"/>
    <property type="match status" value="1"/>
</dbReference>
<evidence type="ECO:0000256" key="9">
    <source>
        <dbReference type="RuleBase" id="RU364079"/>
    </source>
</evidence>
<comment type="cofactor">
    <cofactor evidence="8">
        <name>Zn(2+)</name>
        <dbReference type="ChEBI" id="CHEBI:29105"/>
    </cofactor>
</comment>
<feature type="binding site" evidence="7">
    <location>
        <position position="29"/>
    </location>
    <ligand>
        <name>Ca(2+)</name>
        <dbReference type="ChEBI" id="CHEBI:29108"/>
    </ligand>
</feature>
<keyword evidence="3 9" id="KW-0812">Transmembrane</keyword>
<gene>
    <name evidence="10" type="ORF">RF11_11635</name>
</gene>
<feature type="transmembrane region" description="Helical" evidence="9">
    <location>
        <begin position="101"/>
        <end position="119"/>
    </location>
</feature>
<feature type="transmembrane region" description="Helical" evidence="9">
    <location>
        <begin position="181"/>
        <end position="197"/>
    </location>
</feature>
<feature type="binding site" evidence="7">
    <location>
        <position position="26"/>
    </location>
    <ligand>
        <name>Ca(2+)</name>
        <dbReference type="ChEBI" id="CHEBI:29108"/>
    </ligand>
</feature>
<evidence type="ECO:0000256" key="4">
    <source>
        <dbReference type="ARBA" id="ARBA00022801"/>
    </source>
</evidence>
<feature type="binding site" evidence="7">
    <location>
        <position position="31"/>
    </location>
    <ligand>
        <name>Ca(2+)</name>
        <dbReference type="ChEBI" id="CHEBI:29108"/>
    </ligand>
</feature>
<keyword evidence="7" id="KW-0106">Calcium</keyword>
<comment type="caution">
    <text evidence="9">Lacks conserved residue(s) required for the propagation of feature annotation.</text>
</comment>
<dbReference type="InterPro" id="IPR008901">
    <property type="entry name" value="ACER"/>
</dbReference>
<feature type="transmembrane region" description="Helical" evidence="9">
    <location>
        <begin position="70"/>
        <end position="89"/>
    </location>
</feature>
<dbReference type="PANTHER" id="PTHR46187">
    <property type="entry name" value="ALKALINE CERAMIDASE 3"/>
    <property type="match status" value="1"/>
</dbReference>
<proteinExistence type="inferred from homology"/>
<comment type="subcellular location">
    <subcellularLocation>
        <location evidence="1">Membrane</location>
        <topology evidence="1">Multi-pass membrane protein</topology>
    </subcellularLocation>
</comment>
<dbReference type="GO" id="GO:0016811">
    <property type="term" value="F:hydrolase activity, acting on carbon-nitrogen (but not peptide) bonds, in linear amides"/>
    <property type="evidence" value="ECO:0007669"/>
    <property type="project" value="InterPro"/>
</dbReference>
<keyword evidence="9" id="KW-0443">Lipid metabolism</keyword>
<evidence type="ECO:0000256" key="1">
    <source>
        <dbReference type="ARBA" id="ARBA00004141"/>
    </source>
</evidence>
<feature type="binding site" evidence="8">
    <location>
        <position position="226"/>
    </location>
    <ligand>
        <name>Zn(2+)</name>
        <dbReference type="ChEBI" id="CHEBI:29105"/>
        <note>catalytic</note>
    </ligand>
</feature>
<keyword evidence="4 9" id="KW-0378">Hydrolase</keyword>
<dbReference type="EMBL" id="JWZT01004769">
    <property type="protein sequence ID" value="KII63150.1"/>
    <property type="molecule type" value="Genomic_DNA"/>
</dbReference>
<evidence type="ECO:0000313" key="11">
    <source>
        <dbReference type="Proteomes" id="UP000031668"/>
    </source>
</evidence>
<dbReference type="Pfam" id="PF05875">
    <property type="entry name" value="Ceramidase"/>
    <property type="match status" value="1"/>
</dbReference>
<feature type="transmembrane region" description="Helical" evidence="9">
    <location>
        <begin position="150"/>
        <end position="169"/>
    </location>
</feature>
<name>A0A0C2M842_THEKT</name>
<evidence type="ECO:0000256" key="3">
    <source>
        <dbReference type="ARBA" id="ARBA00022692"/>
    </source>
</evidence>
<keyword evidence="8" id="KW-0862">Zinc</keyword>
<feature type="transmembrane region" description="Helical" evidence="9">
    <location>
        <begin position="126"/>
        <end position="144"/>
    </location>
</feature>
<dbReference type="OrthoDB" id="187171at2759"/>
<dbReference type="AlphaFoldDB" id="A0A0C2M842"/>
<evidence type="ECO:0000256" key="6">
    <source>
        <dbReference type="ARBA" id="ARBA00023136"/>
    </source>
</evidence>
<feature type="binding site" evidence="7">
    <location>
        <position position="27"/>
    </location>
    <ligand>
        <name>Ca(2+)</name>
        <dbReference type="ChEBI" id="CHEBI:29108"/>
    </ligand>
</feature>
<dbReference type="EC" id="3.5.1.-" evidence="9"/>
<comment type="function">
    <text evidence="9">Hydrolyzes the sphingolipid ceramide into sphingosine and free fatty acid.</text>
</comment>
<reference evidence="10 11" key="1">
    <citation type="journal article" date="2014" name="Genome Biol. Evol.">
        <title>The genome of the myxosporean Thelohanellus kitauei shows adaptations to nutrient acquisition within its fish host.</title>
        <authorList>
            <person name="Yang Y."/>
            <person name="Xiong J."/>
            <person name="Zhou Z."/>
            <person name="Huo F."/>
            <person name="Miao W."/>
            <person name="Ran C."/>
            <person name="Liu Y."/>
            <person name="Zhang J."/>
            <person name="Feng J."/>
            <person name="Wang M."/>
            <person name="Wang M."/>
            <person name="Wang L."/>
            <person name="Yao B."/>
        </authorList>
    </citation>
    <scope>NUCLEOTIDE SEQUENCE [LARGE SCALE GENOMIC DNA]</scope>
    <source>
        <strain evidence="10">Wuqing</strain>
    </source>
</reference>
<dbReference type="Proteomes" id="UP000031668">
    <property type="component" value="Unassembled WGS sequence"/>
</dbReference>
<feature type="binding site" evidence="7">
    <location>
        <position position="40"/>
    </location>
    <ligand>
        <name>Ca(2+)</name>
        <dbReference type="ChEBI" id="CHEBI:29108"/>
    </ligand>
</feature>
<evidence type="ECO:0000256" key="2">
    <source>
        <dbReference type="ARBA" id="ARBA00009780"/>
    </source>
</evidence>
<evidence type="ECO:0000256" key="7">
    <source>
        <dbReference type="PIRSR" id="PIRSR608901-1"/>
    </source>
</evidence>
<keyword evidence="11" id="KW-1185">Reference proteome</keyword>
<comment type="similarity">
    <text evidence="2 9">Belongs to the alkaline ceramidase family.</text>
</comment>
<dbReference type="OMA" id="SIDWCEL"/>